<keyword evidence="1" id="KW-0880">Kelch repeat</keyword>
<dbReference type="AlphaFoldDB" id="A0A0X3P677"/>
<evidence type="ECO:0000256" key="2">
    <source>
        <dbReference type="ARBA" id="ARBA00022737"/>
    </source>
</evidence>
<dbReference type="PANTHER" id="PTHR46344">
    <property type="entry name" value="OS02G0202900 PROTEIN"/>
    <property type="match status" value="1"/>
</dbReference>
<keyword evidence="2" id="KW-0677">Repeat</keyword>
<name>A0A0X3P677_SCHSO</name>
<sequence length="361" mass="38976">MERIRRRLSRQSTSDQAAASSPSNQIYMFGGAADGSKSILGTYNVESQTESTGSTELPQFRLGAAYAILKGRLLMLGGKAGDADVDSVDVFDLKSTRRVQGPRLSEPRTNAACAASKNEILLAGGTNGEVPLNSCEVYNAAKDKWFRLPSMHFLRNSFAIVWLRDGRVFAIGGFYGKSRAKTNMTASVEVYDRAWEPASDPTRPYSKWRQVAPMTIPRGCHAAVCVEGRILVAGGAFGEQGAKTGLDAVELYEPPSEACPMGQWTRIAAMKQKTALRSAVFLAGAIYAFGEDGCIEAFRTEEVKKQATAETNSKNGEEEMASQQASAPPVSPNCVEWFKKGNWTSLPKLTTIASLQCASSA</sequence>
<reference evidence="4" key="1">
    <citation type="submission" date="2016-01" db="EMBL/GenBank/DDBJ databases">
        <title>Reference transcriptome for the parasite Schistocephalus solidus: insights into the molecular evolution of parasitism.</title>
        <authorList>
            <person name="Hebert F.O."/>
            <person name="Grambauer S."/>
            <person name="Barber I."/>
            <person name="Landry C.R."/>
            <person name="Aubin-Horth N."/>
        </authorList>
    </citation>
    <scope>NUCLEOTIDE SEQUENCE</scope>
</reference>
<feature type="region of interest" description="Disordered" evidence="3">
    <location>
        <begin position="308"/>
        <end position="331"/>
    </location>
</feature>
<dbReference type="InterPro" id="IPR015915">
    <property type="entry name" value="Kelch-typ_b-propeller"/>
</dbReference>
<evidence type="ECO:0000256" key="3">
    <source>
        <dbReference type="SAM" id="MobiDB-lite"/>
    </source>
</evidence>
<evidence type="ECO:0000256" key="1">
    <source>
        <dbReference type="ARBA" id="ARBA00022441"/>
    </source>
</evidence>
<dbReference type="SMART" id="SM00612">
    <property type="entry name" value="Kelch"/>
    <property type="match status" value="4"/>
</dbReference>
<proteinExistence type="predicted"/>
<dbReference type="EMBL" id="GEEE01016295">
    <property type="protein sequence ID" value="JAP46930.1"/>
    <property type="molecule type" value="Transcribed_RNA"/>
</dbReference>
<feature type="compositionally biased region" description="Polar residues" evidence="3">
    <location>
        <begin position="10"/>
        <end position="21"/>
    </location>
</feature>
<organism evidence="4">
    <name type="scientific">Schistocephalus solidus</name>
    <name type="common">Tapeworm</name>
    <dbReference type="NCBI Taxonomy" id="70667"/>
    <lineage>
        <taxon>Eukaryota</taxon>
        <taxon>Metazoa</taxon>
        <taxon>Spiralia</taxon>
        <taxon>Lophotrochozoa</taxon>
        <taxon>Platyhelminthes</taxon>
        <taxon>Cestoda</taxon>
        <taxon>Eucestoda</taxon>
        <taxon>Diphyllobothriidea</taxon>
        <taxon>Diphyllobothriidae</taxon>
        <taxon>Schistocephalus</taxon>
    </lineage>
</organism>
<dbReference type="Gene3D" id="2.120.10.80">
    <property type="entry name" value="Kelch-type beta propeller"/>
    <property type="match status" value="2"/>
</dbReference>
<protein>
    <submittedName>
        <fullName evidence="4">Kelch-like ECH-associated protein 1</fullName>
    </submittedName>
</protein>
<dbReference type="Pfam" id="PF01344">
    <property type="entry name" value="Kelch_1"/>
    <property type="match status" value="1"/>
</dbReference>
<dbReference type="PANTHER" id="PTHR46344:SF27">
    <property type="entry name" value="KELCH REPEAT SUPERFAMILY PROTEIN"/>
    <property type="match status" value="1"/>
</dbReference>
<dbReference type="SUPFAM" id="SSF117281">
    <property type="entry name" value="Kelch motif"/>
    <property type="match status" value="1"/>
</dbReference>
<gene>
    <name evidence="4" type="primary">KEAP1</name>
    <name evidence="4" type="ORF">TR102097</name>
</gene>
<accession>A0A0X3P677</accession>
<dbReference type="InterPro" id="IPR006652">
    <property type="entry name" value="Kelch_1"/>
</dbReference>
<feature type="region of interest" description="Disordered" evidence="3">
    <location>
        <begin position="1"/>
        <end position="21"/>
    </location>
</feature>
<evidence type="ECO:0000313" key="4">
    <source>
        <dbReference type="EMBL" id="JAP46930.1"/>
    </source>
</evidence>